<keyword evidence="3" id="KW-1185">Reference proteome</keyword>
<accession>A0A9D4UM74</accession>
<dbReference type="AlphaFoldDB" id="A0A9D4UM74"/>
<evidence type="ECO:0000313" key="2">
    <source>
        <dbReference type="EMBL" id="KAI5070184.1"/>
    </source>
</evidence>
<keyword evidence="1" id="KW-0732">Signal</keyword>
<sequence length="98" mass="10331">MPCDPADVGSSLSAQRFWAADGAQQRRALGGAGLLGTISPRLADLQSLQYLLLFNNHLSGAIPAELGQMTSLVGLQLFSNDLTGFIPPELGLLPNLQI</sequence>
<evidence type="ECO:0000256" key="1">
    <source>
        <dbReference type="ARBA" id="ARBA00022729"/>
    </source>
</evidence>
<dbReference type="EMBL" id="JABFUD020000014">
    <property type="protein sequence ID" value="KAI5070184.1"/>
    <property type="molecule type" value="Genomic_DNA"/>
</dbReference>
<dbReference type="InterPro" id="IPR001611">
    <property type="entry name" value="Leu-rich_rpt"/>
</dbReference>
<dbReference type="OrthoDB" id="1303930at2759"/>
<comment type="caution">
    <text evidence="2">The sequence shown here is derived from an EMBL/GenBank/DDBJ whole genome shotgun (WGS) entry which is preliminary data.</text>
</comment>
<feature type="non-terminal residue" evidence="2">
    <location>
        <position position="1"/>
    </location>
</feature>
<dbReference type="SUPFAM" id="SSF52058">
    <property type="entry name" value="L domain-like"/>
    <property type="match status" value="1"/>
</dbReference>
<name>A0A9D4UM74_ADICA</name>
<gene>
    <name evidence="2" type="ORF">GOP47_0014527</name>
</gene>
<dbReference type="Gene3D" id="3.80.10.10">
    <property type="entry name" value="Ribonuclease Inhibitor"/>
    <property type="match status" value="1"/>
</dbReference>
<organism evidence="2 3">
    <name type="scientific">Adiantum capillus-veneris</name>
    <name type="common">Maidenhair fern</name>
    <dbReference type="NCBI Taxonomy" id="13818"/>
    <lineage>
        <taxon>Eukaryota</taxon>
        <taxon>Viridiplantae</taxon>
        <taxon>Streptophyta</taxon>
        <taxon>Embryophyta</taxon>
        <taxon>Tracheophyta</taxon>
        <taxon>Polypodiopsida</taxon>
        <taxon>Polypodiidae</taxon>
        <taxon>Polypodiales</taxon>
        <taxon>Pteridineae</taxon>
        <taxon>Pteridaceae</taxon>
        <taxon>Vittarioideae</taxon>
        <taxon>Adiantum</taxon>
    </lineage>
</organism>
<reference evidence="2" key="1">
    <citation type="submission" date="2021-01" db="EMBL/GenBank/DDBJ databases">
        <title>Adiantum capillus-veneris genome.</title>
        <authorList>
            <person name="Fang Y."/>
            <person name="Liao Q."/>
        </authorList>
    </citation>
    <scope>NUCLEOTIDE SEQUENCE</scope>
    <source>
        <strain evidence="2">H3</strain>
        <tissue evidence="2">Leaf</tissue>
    </source>
</reference>
<protein>
    <submittedName>
        <fullName evidence="2">Uncharacterized protein</fullName>
    </submittedName>
</protein>
<dbReference type="Pfam" id="PF00560">
    <property type="entry name" value="LRR_1"/>
    <property type="match status" value="2"/>
</dbReference>
<dbReference type="Proteomes" id="UP000886520">
    <property type="component" value="Chromosome 14"/>
</dbReference>
<evidence type="ECO:0000313" key="3">
    <source>
        <dbReference type="Proteomes" id="UP000886520"/>
    </source>
</evidence>
<dbReference type="PANTHER" id="PTHR47988">
    <property type="entry name" value="SOMATIC EMBRYOGENESIS RECEPTOR KINASE 1"/>
    <property type="match status" value="1"/>
</dbReference>
<dbReference type="InterPro" id="IPR032675">
    <property type="entry name" value="LRR_dom_sf"/>
</dbReference>
<proteinExistence type="predicted"/>